<evidence type="ECO:0000256" key="3">
    <source>
        <dbReference type="RuleBase" id="RU000363"/>
    </source>
</evidence>
<protein>
    <submittedName>
        <fullName evidence="5">3-oxoacyl-[acyl-carrier-protein] reductase FabG</fullName>
        <ecNumber evidence="5">1.1.1.100</ecNumber>
    </submittedName>
</protein>
<organism evidence="5 6">
    <name type="scientific">Lacunisphaera limnophila</name>
    <dbReference type="NCBI Taxonomy" id="1838286"/>
    <lineage>
        <taxon>Bacteria</taxon>
        <taxon>Pseudomonadati</taxon>
        <taxon>Verrucomicrobiota</taxon>
        <taxon>Opitutia</taxon>
        <taxon>Opitutales</taxon>
        <taxon>Opitutaceae</taxon>
        <taxon>Lacunisphaera</taxon>
    </lineage>
</organism>
<feature type="domain" description="Ketoreductase" evidence="4">
    <location>
        <begin position="3"/>
        <end position="207"/>
    </location>
</feature>
<accession>A0A1D8ATG6</accession>
<dbReference type="PANTHER" id="PTHR42760:SF133">
    <property type="entry name" value="3-OXOACYL-[ACYL-CARRIER-PROTEIN] REDUCTASE"/>
    <property type="match status" value="1"/>
</dbReference>
<dbReference type="KEGG" id="obg:Verru16b_01249"/>
<dbReference type="EC" id="1.1.1.100" evidence="5"/>
<dbReference type="GO" id="GO:0004316">
    <property type="term" value="F:3-oxoacyl-[acyl-carrier-protein] reductase (NADPH) activity"/>
    <property type="evidence" value="ECO:0007669"/>
    <property type="project" value="UniProtKB-EC"/>
</dbReference>
<dbReference type="Pfam" id="PF00106">
    <property type="entry name" value="adh_short"/>
    <property type="match status" value="1"/>
</dbReference>
<dbReference type="SMART" id="SM00822">
    <property type="entry name" value="PKS_KR"/>
    <property type="match status" value="1"/>
</dbReference>
<evidence type="ECO:0000256" key="2">
    <source>
        <dbReference type="ARBA" id="ARBA00023002"/>
    </source>
</evidence>
<reference evidence="5 6" key="1">
    <citation type="submission" date="2016-06" db="EMBL/GenBank/DDBJ databases">
        <title>Three novel species with peptidoglycan cell walls form the new genus Lacunisphaera gen. nov. in the family Opitutaceae of the verrucomicrobial subdivision 4.</title>
        <authorList>
            <person name="Rast P."/>
            <person name="Gloeckner I."/>
            <person name="Jogler M."/>
            <person name="Boedeker C."/>
            <person name="Jeske O."/>
            <person name="Wiegand S."/>
            <person name="Reinhardt R."/>
            <person name="Schumann P."/>
            <person name="Rohde M."/>
            <person name="Spring S."/>
            <person name="Gloeckner F.O."/>
            <person name="Jogler C."/>
        </authorList>
    </citation>
    <scope>NUCLEOTIDE SEQUENCE [LARGE SCALE GENOMIC DNA]</scope>
    <source>
        <strain evidence="5 6">IG16b</strain>
    </source>
</reference>
<dbReference type="PRINTS" id="PR00080">
    <property type="entry name" value="SDRFAMILY"/>
</dbReference>
<dbReference type="InterPro" id="IPR057326">
    <property type="entry name" value="KR_dom"/>
</dbReference>
<evidence type="ECO:0000256" key="1">
    <source>
        <dbReference type="ARBA" id="ARBA00006484"/>
    </source>
</evidence>
<dbReference type="PRINTS" id="PR00081">
    <property type="entry name" value="GDHRDH"/>
</dbReference>
<sequence length="274" mass="28804">MTKVALVTGGSRGIGFGIAEKLAAEKWDLVINGVRPADAVTEPLEALRKHGVRVGYARGDVGSVEGRASIVAATKAFLAAAPEASGLDPARYPLLATRSFLLVNNAGVAPKVRADLLETSEESYDYVMNTNLRGVFFLTQAFARDMVAAKQADPAFSGTIINITSISATVVSINRGEYCIAKAGLSMLSQLFATRLGPAGIPVYEVRPGVIKTDMTAGVTEKYDKLIAGGLCVQPRWGFPDDIGKAVAGLARGDFPFSTGQVVMVDGGLTIPRL</sequence>
<dbReference type="RefSeq" id="WP_069961466.1">
    <property type="nucleotide sequence ID" value="NZ_CP016094.1"/>
</dbReference>
<dbReference type="InterPro" id="IPR020904">
    <property type="entry name" value="Sc_DH/Rdtase_CS"/>
</dbReference>
<dbReference type="PROSITE" id="PS00061">
    <property type="entry name" value="ADH_SHORT"/>
    <property type="match status" value="1"/>
</dbReference>
<evidence type="ECO:0000259" key="4">
    <source>
        <dbReference type="SMART" id="SM00822"/>
    </source>
</evidence>
<dbReference type="EMBL" id="CP016094">
    <property type="protein sequence ID" value="AOS44188.1"/>
    <property type="molecule type" value="Genomic_DNA"/>
</dbReference>
<dbReference type="InterPro" id="IPR002347">
    <property type="entry name" value="SDR_fam"/>
</dbReference>
<gene>
    <name evidence="5" type="primary">fabG_1</name>
    <name evidence="5" type="ORF">Verru16b_01249</name>
</gene>
<proteinExistence type="inferred from homology"/>
<evidence type="ECO:0000313" key="6">
    <source>
        <dbReference type="Proteomes" id="UP000095228"/>
    </source>
</evidence>
<dbReference type="AlphaFoldDB" id="A0A1D8ATG6"/>
<name>A0A1D8ATG6_9BACT</name>
<comment type="similarity">
    <text evidence="1 3">Belongs to the short-chain dehydrogenases/reductases (SDR) family.</text>
</comment>
<dbReference type="Pfam" id="PF13561">
    <property type="entry name" value="adh_short_C2"/>
    <property type="match status" value="1"/>
</dbReference>
<dbReference type="PANTHER" id="PTHR42760">
    <property type="entry name" value="SHORT-CHAIN DEHYDROGENASES/REDUCTASES FAMILY MEMBER"/>
    <property type="match status" value="1"/>
</dbReference>
<dbReference type="STRING" id="1838286.Verru16b_01249"/>
<evidence type="ECO:0000313" key="5">
    <source>
        <dbReference type="EMBL" id="AOS44188.1"/>
    </source>
</evidence>
<keyword evidence="6" id="KW-1185">Reference proteome</keyword>
<keyword evidence="2 5" id="KW-0560">Oxidoreductase</keyword>
<dbReference type="OrthoDB" id="9803333at2"/>
<dbReference type="Gene3D" id="3.40.50.720">
    <property type="entry name" value="NAD(P)-binding Rossmann-like Domain"/>
    <property type="match status" value="1"/>
</dbReference>
<dbReference type="Proteomes" id="UP000095228">
    <property type="component" value="Chromosome"/>
</dbReference>
<dbReference type="PATRIC" id="fig|1838286.3.peg.1258"/>
<dbReference type="SUPFAM" id="SSF51735">
    <property type="entry name" value="NAD(P)-binding Rossmann-fold domains"/>
    <property type="match status" value="1"/>
</dbReference>
<dbReference type="NCBIfam" id="NF009386">
    <property type="entry name" value="PRK12745.1"/>
    <property type="match status" value="1"/>
</dbReference>
<dbReference type="InterPro" id="IPR036291">
    <property type="entry name" value="NAD(P)-bd_dom_sf"/>
</dbReference>